<dbReference type="PANTHER" id="PTHR22594:SF54">
    <property type="entry name" value="ASPARAGINE--TRNA LIGASE, CYTOPLASMIC 1-RELATED"/>
    <property type="match status" value="1"/>
</dbReference>
<keyword evidence="2" id="KW-0547">Nucleotide-binding</keyword>
<name>A0A498HE86_MALDO</name>
<evidence type="ECO:0000256" key="5">
    <source>
        <dbReference type="ARBA" id="ARBA00023146"/>
    </source>
</evidence>
<dbReference type="EMBL" id="RDQH01000343">
    <property type="protein sequence ID" value="RXH68594.1"/>
    <property type="molecule type" value="Genomic_DNA"/>
</dbReference>
<evidence type="ECO:0000256" key="6">
    <source>
        <dbReference type="SAM" id="SignalP"/>
    </source>
</evidence>
<keyword evidence="9" id="KW-1185">Reference proteome</keyword>
<dbReference type="GO" id="GO:0006421">
    <property type="term" value="P:asparaginyl-tRNA aminoacylation"/>
    <property type="evidence" value="ECO:0007669"/>
    <property type="project" value="TreeGrafter"/>
</dbReference>
<dbReference type="GO" id="GO:0004816">
    <property type="term" value="F:asparagine-tRNA ligase activity"/>
    <property type="evidence" value="ECO:0007669"/>
    <property type="project" value="TreeGrafter"/>
</dbReference>
<keyword evidence="4" id="KW-0648">Protein biosynthesis</keyword>
<keyword evidence="5" id="KW-0030">Aminoacyl-tRNA synthetase</keyword>
<evidence type="ECO:0000256" key="4">
    <source>
        <dbReference type="ARBA" id="ARBA00022917"/>
    </source>
</evidence>
<dbReference type="STRING" id="3750.A0A498HE86"/>
<sequence length="207" mass="23041">MPLNLFVKSLFCLLFYSEMTSLPSKATHLSPPSSGFARLAHASIISEKFCFGIFSTFPSVFTFLSHKSLLLSLSNLDFSLRLSLISQLSLSLLSTLPLHIVCRCRSASKASISILRVICSLQGPPSIIGHCAFRFLGLLYTSLEANYVQDFIFAAEPYEWYIDLLRLGAVKHCGFGLGFERMVLFATGIDNIRDVIPFLRYPGRADL</sequence>
<feature type="domain" description="Aminoacyl-tRNA synthetase class II (D/K/N)" evidence="7">
    <location>
        <begin position="154"/>
        <end position="198"/>
    </location>
</feature>
<evidence type="ECO:0000313" key="9">
    <source>
        <dbReference type="Proteomes" id="UP000290289"/>
    </source>
</evidence>
<evidence type="ECO:0000256" key="3">
    <source>
        <dbReference type="ARBA" id="ARBA00022840"/>
    </source>
</evidence>
<evidence type="ECO:0000313" key="8">
    <source>
        <dbReference type="EMBL" id="RXH68594.1"/>
    </source>
</evidence>
<keyword evidence="3" id="KW-0067">ATP-binding</keyword>
<comment type="caution">
    <text evidence="8">The sequence shown here is derived from an EMBL/GenBank/DDBJ whole genome shotgun (WGS) entry which is preliminary data.</text>
</comment>
<reference evidence="8 9" key="1">
    <citation type="submission" date="2018-10" db="EMBL/GenBank/DDBJ databases">
        <title>A high-quality apple genome assembly.</title>
        <authorList>
            <person name="Hu J."/>
        </authorList>
    </citation>
    <scope>NUCLEOTIDE SEQUENCE [LARGE SCALE GENOMIC DNA]</scope>
    <source>
        <strain evidence="9">cv. HFTH1</strain>
        <tissue evidence="8">Young leaf</tissue>
    </source>
</reference>
<dbReference type="GO" id="GO:0005739">
    <property type="term" value="C:mitochondrion"/>
    <property type="evidence" value="ECO:0007669"/>
    <property type="project" value="TreeGrafter"/>
</dbReference>
<gene>
    <name evidence="8" type="ORF">DVH24_030927</name>
</gene>
<evidence type="ECO:0000256" key="2">
    <source>
        <dbReference type="ARBA" id="ARBA00022741"/>
    </source>
</evidence>
<keyword evidence="1" id="KW-0436">Ligase</keyword>
<dbReference type="SUPFAM" id="SSF55681">
    <property type="entry name" value="Class II aaRS and biotin synthetases"/>
    <property type="match status" value="1"/>
</dbReference>
<accession>A0A498HE86</accession>
<evidence type="ECO:0000256" key="1">
    <source>
        <dbReference type="ARBA" id="ARBA00022598"/>
    </source>
</evidence>
<protein>
    <recommendedName>
        <fullName evidence="7">Aminoacyl-tRNA synthetase class II (D/K/N) domain-containing protein</fullName>
    </recommendedName>
</protein>
<keyword evidence="6" id="KW-0732">Signal</keyword>
<dbReference type="Pfam" id="PF00152">
    <property type="entry name" value="tRNA-synt_2"/>
    <property type="match status" value="1"/>
</dbReference>
<feature type="signal peptide" evidence="6">
    <location>
        <begin position="1"/>
        <end position="21"/>
    </location>
</feature>
<feature type="chain" id="PRO_5019852185" description="Aminoacyl-tRNA synthetase class II (D/K/N) domain-containing protein" evidence="6">
    <location>
        <begin position="22"/>
        <end position="207"/>
    </location>
</feature>
<dbReference type="AlphaFoldDB" id="A0A498HE86"/>
<organism evidence="8 9">
    <name type="scientific">Malus domestica</name>
    <name type="common">Apple</name>
    <name type="synonym">Pyrus malus</name>
    <dbReference type="NCBI Taxonomy" id="3750"/>
    <lineage>
        <taxon>Eukaryota</taxon>
        <taxon>Viridiplantae</taxon>
        <taxon>Streptophyta</taxon>
        <taxon>Embryophyta</taxon>
        <taxon>Tracheophyta</taxon>
        <taxon>Spermatophyta</taxon>
        <taxon>Magnoliopsida</taxon>
        <taxon>eudicotyledons</taxon>
        <taxon>Gunneridae</taxon>
        <taxon>Pentapetalae</taxon>
        <taxon>rosids</taxon>
        <taxon>fabids</taxon>
        <taxon>Rosales</taxon>
        <taxon>Rosaceae</taxon>
        <taxon>Amygdaloideae</taxon>
        <taxon>Maleae</taxon>
        <taxon>Malus</taxon>
    </lineage>
</organism>
<dbReference type="Gene3D" id="3.30.930.10">
    <property type="entry name" value="Bira Bifunctional Protein, Domain 2"/>
    <property type="match status" value="1"/>
</dbReference>
<proteinExistence type="predicted"/>
<dbReference type="Proteomes" id="UP000290289">
    <property type="component" value="Chromosome 17"/>
</dbReference>
<dbReference type="InterPro" id="IPR004364">
    <property type="entry name" value="Aa-tRNA-synt_II"/>
</dbReference>
<dbReference type="PANTHER" id="PTHR22594">
    <property type="entry name" value="ASPARTYL/LYSYL-TRNA SYNTHETASE"/>
    <property type="match status" value="1"/>
</dbReference>
<dbReference type="GO" id="GO:0005524">
    <property type="term" value="F:ATP binding"/>
    <property type="evidence" value="ECO:0007669"/>
    <property type="project" value="UniProtKB-KW"/>
</dbReference>
<evidence type="ECO:0000259" key="7">
    <source>
        <dbReference type="Pfam" id="PF00152"/>
    </source>
</evidence>
<dbReference type="InterPro" id="IPR045864">
    <property type="entry name" value="aa-tRNA-synth_II/BPL/LPL"/>
</dbReference>